<reference evidence="10" key="1">
    <citation type="submission" date="2016-10" db="EMBL/GenBank/DDBJ databases">
        <authorList>
            <person name="Varghese N."/>
            <person name="Submissions S."/>
        </authorList>
    </citation>
    <scope>NUCLEOTIDE SEQUENCE [LARGE SCALE GENOMIC DNA]</scope>
    <source>
        <strain evidence="10">DSM 22329</strain>
    </source>
</reference>
<dbReference type="PANTHER" id="PTHR35786">
    <property type="entry name" value="REDOX-SENSING TRANSCRIPTIONAL REPRESSOR REX"/>
    <property type="match status" value="1"/>
</dbReference>
<keyword evidence="3 7" id="KW-0805">Transcription regulation</keyword>
<evidence type="ECO:0000313" key="9">
    <source>
        <dbReference type="EMBL" id="SDP71140.1"/>
    </source>
</evidence>
<comment type="subunit">
    <text evidence="7">Homodimer.</text>
</comment>
<evidence type="ECO:0000256" key="3">
    <source>
        <dbReference type="ARBA" id="ARBA00023015"/>
    </source>
</evidence>
<dbReference type="SUPFAM" id="SSF46785">
    <property type="entry name" value="Winged helix' DNA-binding domain"/>
    <property type="match status" value="1"/>
</dbReference>
<dbReference type="SMART" id="SM00881">
    <property type="entry name" value="CoA_binding"/>
    <property type="match status" value="1"/>
</dbReference>
<dbReference type="NCBIfam" id="NF003994">
    <property type="entry name" value="PRK05472.2-3"/>
    <property type="match status" value="1"/>
</dbReference>
<dbReference type="InterPro" id="IPR022876">
    <property type="entry name" value="Tscrpt_rep_Rex"/>
</dbReference>
<dbReference type="Gene3D" id="3.40.50.720">
    <property type="entry name" value="NAD(P)-binding Rossmann-like Domain"/>
    <property type="match status" value="1"/>
</dbReference>
<dbReference type="GO" id="GO:0005737">
    <property type="term" value="C:cytoplasm"/>
    <property type="evidence" value="ECO:0007669"/>
    <property type="project" value="UniProtKB-SubCell"/>
</dbReference>
<dbReference type="NCBIfam" id="NF003995">
    <property type="entry name" value="PRK05472.2-4"/>
    <property type="match status" value="1"/>
</dbReference>
<feature type="DNA-binding region" description="H-T-H motif" evidence="7">
    <location>
        <begin position="21"/>
        <end position="60"/>
    </location>
</feature>
<dbReference type="InterPro" id="IPR036291">
    <property type="entry name" value="NAD(P)-bd_dom_sf"/>
</dbReference>
<dbReference type="STRING" id="443156.SAMN04489867_3566"/>
<keyword evidence="10" id="KW-1185">Reference proteome</keyword>
<dbReference type="GO" id="GO:0003677">
    <property type="term" value="F:DNA binding"/>
    <property type="evidence" value="ECO:0007669"/>
    <property type="project" value="UniProtKB-UniRule"/>
</dbReference>
<dbReference type="InterPro" id="IPR003781">
    <property type="entry name" value="CoA-bd"/>
</dbReference>
<evidence type="ECO:0000256" key="6">
    <source>
        <dbReference type="ARBA" id="ARBA00023163"/>
    </source>
</evidence>
<keyword evidence="4 7" id="KW-0520">NAD</keyword>
<protein>
    <recommendedName>
        <fullName evidence="7">Redox-sensing transcriptional repressor Rex</fullName>
    </recommendedName>
</protein>
<dbReference type="AlphaFoldDB" id="A0A1H0UY74"/>
<dbReference type="GO" id="GO:0003700">
    <property type="term" value="F:DNA-binding transcription factor activity"/>
    <property type="evidence" value="ECO:0007669"/>
    <property type="project" value="UniProtKB-UniRule"/>
</dbReference>
<feature type="binding site" evidence="7">
    <location>
        <begin position="95"/>
        <end position="100"/>
    </location>
    <ligand>
        <name>NAD(+)</name>
        <dbReference type="ChEBI" id="CHEBI:57540"/>
    </ligand>
</feature>
<dbReference type="GO" id="GO:0045892">
    <property type="term" value="P:negative regulation of DNA-templated transcription"/>
    <property type="evidence" value="ECO:0007669"/>
    <property type="project" value="InterPro"/>
</dbReference>
<dbReference type="RefSeq" id="WP_091788573.1">
    <property type="nucleotide sequence ID" value="NZ_LT629711.1"/>
</dbReference>
<evidence type="ECO:0000256" key="7">
    <source>
        <dbReference type="HAMAP-Rule" id="MF_01131"/>
    </source>
</evidence>
<dbReference type="HAMAP" id="MF_01131">
    <property type="entry name" value="Rex"/>
    <property type="match status" value="1"/>
</dbReference>
<dbReference type="InterPro" id="IPR036388">
    <property type="entry name" value="WH-like_DNA-bd_sf"/>
</dbReference>
<dbReference type="PANTHER" id="PTHR35786:SF1">
    <property type="entry name" value="REDOX-SENSING TRANSCRIPTIONAL REPRESSOR REX 1"/>
    <property type="match status" value="1"/>
</dbReference>
<evidence type="ECO:0000256" key="4">
    <source>
        <dbReference type="ARBA" id="ARBA00023027"/>
    </source>
</evidence>
<proteinExistence type="inferred from homology"/>
<evidence type="ECO:0000313" key="10">
    <source>
        <dbReference type="Proteomes" id="UP000199077"/>
    </source>
</evidence>
<dbReference type="InterPro" id="IPR058236">
    <property type="entry name" value="Rex_actinobacterial-type"/>
</dbReference>
<dbReference type="GO" id="GO:0051775">
    <property type="term" value="P:response to redox state"/>
    <property type="evidence" value="ECO:0007669"/>
    <property type="project" value="InterPro"/>
</dbReference>
<dbReference type="EMBL" id="LT629711">
    <property type="protein sequence ID" value="SDP71140.1"/>
    <property type="molecule type" value="Genomic_DNA"/>
</dbReference>
<gene>
    <name evidence="7" type="primary">rex</name>
    <name evidence="9" type="ORF">SAMN04489867_3566</name>
</gene>
<dbReference type="OrthoDB" id="9784760at2"/>
<comment type="similarity">
    <text evidence="7">Belongs to the transcriptional regulatory Rex family.</text>
</comment>
<keyword evidence="6 7" id="KW-0804">Transcription</keyword>
<dbReference type="NCBIfam" id="NF003993">
    <property type="entry name" value="PRK05472.2-2"/>
    <property type="match status" value="1"/>
</dbReference>
<comment type="function">
    <text evidence="7">Modulates transcription in response to changes in cellular NADH/NAD(+) redox state.</text>
</comment>
<dbReference type="InterPro" id="IPR009718">
    <property type="entry name" value="Rex_DNA-bd_C_dom"/>
</dbReference>
<evidence type="ECO:0000256" key="2">
    <source>
        <dbReference type="ARBA" id="ARBA00022491"/>
    </source>
</evidence>
<dbReference type="NCBIfam" id="NF003996">
    <property type="entry name" value="PRK05472.2-5"/>
    <property type="match status" value="1"/>
</dbReference>
<keyword evidence="5 7" id="KW-0238">DNA-binding</keyword>
<sequence length="241" mass="24978">MSADPSARRGIPDATVARLPEYLRALTGLAERGITSVSSEELASAAGVRSAKLRKDLSHLGSYGVRGVGYEVDHLAYQISRELGLTQDWAVAIIGMGNLGHALAAYSGFATRGFRVVALLDQDAGLLGQEIAGLTVQPMTALDELVAEQGLAIGVIATPAASAQAVCDQLVAAGVRSILNFAPCVLAVPDDVDVRKVDLSTELQILAFHEQRKALAAEGSLGGLDGNLDGSLGPVPKAVNR</sequence>
<evidence type="ECO:0000256" key="5">
    <source>
        <dbReference type="ARBA" id="ARBA00023125"/>
    </source>
</evidence>
<keyword evidence="2 7" id="KW-0678">Repressor</keyword>
<dbReference type="Pfam" id="PF06971">
    <property type="entry name" value="Put_DNA-bind_N"/>
    <property type="match status" value="1"/>
</dbReference>
<organism evidence="9 10">
    <name type="scientific">Pedococcus dokdonensis</name>
    <dbReference type="NCBI Taxonomy" id="443156"/>
    <lineage>
        <taxon>Bacteria</taxon>
        <taxon>Bacillati</taxon>
        <taxon>Actinomycetota</taxon>
        <taxon>Actinomycetes</taxon>
        <taxon>Micrococcales</taxon>
        <taxon>Intrasporangiaceae</taxon>
        <taxon>Pedococcus</taxon>
    </lineage>
</organism>
<dbReference type="NCBIfam" id="NF003992">
    <property type="entry name" value="PRK05472.2-1"/>
    <property type="match status" value="1"/>
</dbReference>
<feature type="domain" description="CoA-binding" evidence="8">
    <location>
        <begin position="84"/>
        <end position="185"/>
    </location>
</feature>
<dbReference type="InterPro" id="IPR036390">
    <property type="entry name" value="WH_DNA-bd_sf"/>
</dbReference>
<comment type="subcellular location">
    <subcellularLocation>
        <location evidence="7">Cytoplasm</location>
    </subcellularLocation>
</comment>
<accession>A0A1H0UY74</accession>
<name>A0A1H0UY74_9MICO</name>
<dbReference type="Pfam" id="PF02629">
    <property type="entry name" value="CoA_binding"/>
    <property type="match status" value="1"/>
</dbReference>
<evidence type="ECO:0000259" key="8">
    <source>
        <dbReference type="SMART" id="SM00881"/>
    </source>
</evidence>
<dbReference type="Proteomes" id="UP000199077">
    <property type="component" value="Chromosome I"/>
</dbReference>
<dbReference type="SUPFAM" id="SSF51735">
    <property type="entry name" value="NAD(P)-binding Rossmann-fold domains"/>
    <property type="match status" value="1"/>
</dbReference>
<keyword evidence="1 7" id="KW-0963">Cytoplasm</keyword>
<dbReference type="Gene3D" id="1.10.10.10">
    <property type="entry name" value="Winged helix-like DNA-binding domain superfamily/Winged helix DNA-binding domain"/>
    <property type="match status" value="1"/>
</dbReference>
<evidence type="ECO:0000256" key="1">
    <source>
        <dbReference type="ARBA" id="ARBA00022490"/>
    </source>
</evidence>